<keyword evidence="1" id="KW-0732">Signal</keyword>
<accession>A0A1B6M236</accession>
<gene>
    <name evidence="2" type="ORF">g.5324</name>
</gene>
<proteinExistence type="predicted"/>
<protein>
    <recommendedName>
        <fullName evidence="3">Lipocalin/cytosolic fatty-acid binding domain-containing protein</fullName>
    </recommendedName>
</protein>
<evidence type="ECO:0000313" key="2">
    <source>
        <dbReference type="EMBL" id="JAT29958.1"/>
    </source>
</evidence>
<dbReference type="EMBL" id="GEBQ01010019">
    <property type="protein sequence ID" value="JAT29958.1"/>
    <property type="molecule type" value="Transcribed_RNA"/>
</dbReference>
<feature type="chain" id="PRO_5008587840" description="Lipocalin/cytosolic fatty-acid binding domain-containing protein" evidence="1">
    <location>
        <begin position="18"/>
        <end position="179"/>
    </location>
</feature>
<feature type="signal peptide" evidence="1">
    <location>
        <begin position="1"/>
        <end position="17"/>
    </location>
</feature>
<evidence type="ECO:0008006" key="3">
    <source>
        <dbReference type="Google" id="ProtNLM"/>
    </source>
</evidence>
<organism evidence="2">
    <name type="scientific">Graphocephala atropunctata</name>
    <dbReference type="NCBI Taxonomy" id="36148"/>
    <lineage>
        <taxon>Eukaryota</taxon>
        <taxon>Metazoa</taxon>
        <taxon>Ecdysozoa</taxon>
        <taxon>Arthropoda</taxon>
        <taxon>Hexapoda</taxon>
        <taxon>Insecta</taxon>
        <taxon>Pterygota</taxon>
        <taxon>Neoptera</taxon>
        <taxon>Paraneoptera</taxon>
        <taxon>Hemiptera</taxon>
        <taxon>Auchenorrhyncha</taxon>
        <taxon>Membracoidea</taxon>
        <taxon>Cicadellidae</taxon>
        <taxon>Cicadellinae</taxon>
        <taxon>Cicadellini</taxon>
        <taxon>Graphocephala</taxon>
    </lineage>
</organism>
<feature type="non-terminal residue" evidence="2">
    <location>
        <position position="1"/>
    </location>
</feature>
<evidence type="ECO:0000256" key="1">
    <source>
        <dbReference type="SAM" id="SignalP"/>
    </source>
</evidence>
<dbReference type="AlphaFoldDB" id="A0A1B6M236"/>
<reference evidence="2" key="1">
    <citation type="submission" date="2015-11" db="EMBL/GenBank/DDBJ databases">
        <title>De novo transcriptome assembly of four potential Pierce s Disease insect vectors from Arizona vineyards.</title>
        <authorList>
            <person name="Tassone E.E."/>
        </authorList>
    </citation>
    <scope>NUCLEOTIDE SEQUENCE</scope>
</reference>
<name>A0A1B6M236_9HEMI</name>
<sequence>WSFWLLVGAATLSATTAKLKDMGPCDRTVATDGFFNFKKFSTENKGIWTFIKVPATKTNSDLKSMYLTSKATKFSGMYHTTVYFKNVKDKEYKVFADEYVSDSLSGHATAILRGNKKTQFKLSFLKYVPGRYAYYYICSEEGGDKTVDYRYVVAHGRLNAAEEADIKSLEDQYKFSGKL</sequence>
<feature type="non-terminal residue" evidence="2">
    <location>
        <position position="179"/>
    </location>
</feature>